<protein>
    <submittedName>
        <fullName evidence="2">Uncharacterized protein</fullName>
    </submittedName>
</protein>
<reference evidence="2 3" key="1">
    <citation type="journal article" date="2015" name="Genome Biol. Evol.">
        <title>Comparative Genomics of a Bacterivorous Green Alga Reveals Evolutionary Causalities and Consequences of Phago-Mixotrophic Mode of Nutrition.</title>
        <authorList>
            <person name="Burns J.A."/>
            <person name="Paasch A."/>
            <person name="Narechania A."/>
            <person name="Kim E."/>
        </authorList>
    </citation>
    <scope>NUCLEOTIDE SEQUENCE [LARGE SCALE GENOMIC DNA]</scope>
    <source>
        <strain evidence="2 3">PLY_AMNH</strain>
    </source>
</reference>
<dbReference type="Proteomes" id="UP001190700">
    <property type="component" value="Unassembled WGS sequence"/>
</dbReference>
<organism evidence="2 3">
    <name type="scientific">Cymbomonas tetramitiformis</name>
    <dbReference type="NCBI Taxonomy" id="36881"/>
    <lineage>
        <taxon>Eukaryota</taxon>
        <taxon>Viridiplantae</taxon>
        <taxon>Chlorophyta</taxon>
        <taxon>Pyramimonadophyceae</taxon>
        <taxon>Pyramimonadales</taxon>
        <taxon>Pyramimonadaceae</taxon>
        <taxon>Cymbomonas</taxon>
    </lineage>
</organism>
<feature type="region of interest" description="Disordered" evidence="1">
    <location>
        <begin position="80"/>
        <end position="103"/>
    </location>
</feature>
<evidence type="ECO:0000313" key="3">
    <source>
        <dbReference type="Proteomes" id="UP001190700"/>
    </source>
</evidence>
<dbReference type="EMBL" id="LGRX02005503">
    <property type="protein sequence ID" value="KAK3278352.1"/>
    <property type="molecule type" value="Genomic_DNA"/>
</dbReference>
<evidence type="ECO:0000313" key="2">
    <source>
        <dbReference type="EMBL" id="KAK3278352.1"/>
    </source>
</evidence>
<feature type="non-terminal residue" evidence="2">
    <location>
        <position position="1"/>
    </location>
</feature>
<keyword evidence="3" id="KW-1185">Reference proteome</keyword>
<comment type="caution">
    <text evidence="2">The sequence shown here is derived from an EMBL/GenBank/DDBJ whole genome shotgun (WGS) entry which is preliminary data.</text>
</comment>
<gene>
    <name evidence="2" type="ORF">CYMTET_13703</name>
</gene>
<proteinExistence type="predicted"/>
<sequence>VDPEGCEAFHVILIDLVHGAPQGKKIGEERVIRDTMRVVKARQQGRATTSHLAAGRAPEEVRQWPAGALLVASRKDNLGVNRQPPSHCVRGGSPEARGKGGRSEGQSLLVAVASFGAVGGPGIVGLAPAQGLGKSGWLRRRAWETRGAASGVTSQAASSHHLSIDDILMEGLAGVVTGEDDGVVTGEYDGVVTGEYDGMGVETRGWPGDGEAAGQMKAVGDGVAMASRK</sequence>
<name>A0AAE0GHX7_9CHLO</name>
<accession>A0AAE0GHX7</accession>
<dbReference type="AlphaFoldDB" id="A0AAE0GHX7"/>
<evidence type="ECO:0000256" key="1">
    <source>
        <dbReference type="SAM" id="MobiDB-lite"/>
    </source>
</evidence>